<proteinExistence type="predicted"/>
<reference evidence="1 2" key="1">
    <citation type="journal article" date="2012" name="J. Bacteriol.">
        <title>Draft Genome Sequence Determination for Cystic Fibrosis and Chronic Granulomatous Disease Burkholderia multivorans Isolates.</title>
        <authorList>
            <person name="Varga J.J."/>
            <person name="Losada L."/>
            <person name="Zelazny A.M."/>
            <person name="Brinkac L."/>
            <person name="Harkins D."/>
            <person name="Radune D."/>
            <person name="Hostetler J."/>
            <person name="Sampaio E.P."/>
            <person name="Ronning C.M."/>
            <person name="Nierman W.C."/>
            <person name="Greenberg D.E."/>
            <person name="Holland S.M."/>
            <person name="Goldberg J.B."/>
        </authorList>
    </citation>
    <scope>NUCLEOTIDE SEQUENCE [LARGE SCALE GENOMIC DNA]</scope>
    <source>
        <strain evidence="1 2">CGD2</strain>
    </source>
</reference>
<evidence type="ECO:0000313" key="1">
    <source>
        <dbReference type="EMBL" id="EEE09834.1"/>
    </source>
</evidence>
<dbReference type="EMBL" id="ACFC01000001">
    <property type="protein sequence ID" value="EEE09834.1"/>
    <property type="molecule type" value="Genomic_DNA"/>
</dbReference>
<sequence length="46" mass="4579">MYTGAGCGEAMHAIHAPNAADSRGAGYAAMRALIARIAPPSVDAPP</sequence>
<comment type="caution">
    <text evidence="1">The sequence shown here is derived from an EMBL/GenBank/DDBJ whole genome shotgun (WGS) entry which is preliminary data.</text>
</comment>
<accession>B9BJF1</accession>
<evidence type="ECO:0000313" key="2">
    <source>
        <dbReference type="Proteomes" id="UP000004535"/>
    </source>
</evidence>
<gene>
    <name evidence="1" type="ORF">BURMUCGD2_5207</name>
</gene>
<protein>
    <submittedName>
        <fullName evidence="1">Uncharacterized protein</fullName>
    </submittedName>
</protein>
<dbReference type="AlphaFoldDB" id="B9BJF1"/>
<organism evidence="1 2">
    <name type="scientific">Burkholderia multivorans CGD2</name>
    <dbReference type="NCBI Taxonomy" id="513052"/>
    <lineage>
        <taxon>Bacteria</taxon>
        <taxon>Pseudomonadati</taxon>
        <taxon>Pseudomonadota</taxon>
        <taxon>Betaproteobacteria</taxon>
        <taxon>Burkholderiales</taxon>
        <taxon>Burkholderiaceae</taxon>
        <taxon>Burkholderia</taxon>
        <taxon>Burkholderia cepacia complex</taxon>
    </lineage>
</organism>
<name>B9BJF1_9BURK</name>
<dbReference type="Proteomes" id="UP000004535">
    <property type="component" value="Unassembled WGS sequence"/>
</dbReference>